<organism evidence="2 3">
    <name type="scientific">Thermus thermophilus</name>
    <dbReference type="NCBI Taxonomy" id="274"/>
    <lineage>
        <taxon>Bacteria</taxon>
        <taxon>Thermotogati</taxon>
        <taxon>Deinococcota</taxon>
        <taxon>Deinococci</taxon>
        <taxon>Thermales</taxon>
        <taxon>Thermaceae</taxon>
        <taxon>Thermus</taxon>
    </lineage>
</organism>
<keyword evidence="2" id="KW-0614">Plasmid</keyword>
<dbReference type="InterPro" id="IPR013983">
    <property type="entry name" value="Ald_Fedxn_OxRdtase_N"/>
</dbReference>
<dbReference type="GO" id="GO:0051536">
    <property type="term" value="F:iron-sulfur cluster binding"/>
    <property type="evidence" value="ECO:0007669"/>
    <property type="project" value="InterPro"/>
</dbReference>
<gene>
    <name evidence="2" type="ORF">TthHB5018_b21000</name>
</gene>
<dbReference type="InterPro" id="IPR036503">
    <property type="entry name" value="Ald_Fedxn_OxRdtase_N_sf"/>
</dbReference>
<proteinExistence type="predicted"/>
<sequence>MWRSLRVDLKARKTSWQEVPPEEVAFGGRYRTGQALWEREAYRVDPLSPENLLVFVVGALPPLPSP</sequence>
<dbReference type="Pfam" id="PF02730">
    <property type="entry name" value="AFOR_N"/>
    <property type="match status" value="1"/>
</dbReference>
<dbReference type="GO" id="GO:0016625">
    <property type="term" value="F:oxidoreductase activity, acting on the aldehyde or oxo group of donors, iron-sulfur protein as acceptor"/>
    <property type="evidence" value="ECO:0007669"/>
    <property type="project" value="InterPro"/>
</dbReference>
<dbReference type="RefSeq" id="WP_259330077.1">
    <property type="nucleotide sequence ID" value="NZ_AP024271.1"/>
</dbReference>
<name>A0A7R7TGI3_THETH</name>
<dbReference type="Gene3D" id="3.60.9.10">
    <property type="entry name" value="Aldehyde ferredoxin oxidoreductase, N-terminal domain"/>
    <property type="match status" value="1"/>
</dbReference>
<evidence type="ECO:0000313" key="2">
    <source>
        <dbReference type="EMBL" id="BCP67166.1"/>
    </source>
</evidence>
<evidence type="ECO:0000259" key="1">
    <source>
        <dbReference type="Pfam" id="PF02730"/>
    </source>
</evidence>
<dbReference type="Proteomes" id="UP000596099">
    <property type="component" value="Plasmid pHB5018b"/>
</dbReference>
<dbReference type="SUPFAM" id="SSF56228">
    <property type="entry name" value="Aldehyde ferredoxin oxidoreductase, N-terminal domain"/>
    <property type="match status" value="1"/>
</dbReference>
<dbReference type="AlphaFoldDB" id="A0A7R7TGI3"/>
<dbReference type="EMBL" id="AP024271">
    <property type="protein sequence ID" value="BCP67166.1"/>
    <property type="molecule type" value="Genomic_DNA"/>
</dbReference>
<protein>
    <recommendedName>
        <fullName evidence="1">Aldehyde ferredoxin oxidoreductase N-terminal domain-containing protein</fullName>
    </recommendedName>
</protein>
<geneLocation type="plasmid" evidence="2 3">
    <name>pHB5018b</name>
</geneLocation>
<reference evidence="3" key="1">
    <citation type="submission" date="2021-01" db="EMBL/GenBank/DDBJ databases">
        <title>Complete Genome Sequence of Thermus thermophilus Strain HB5018, Isolated from Mine Onsen Hot Spring.</title>
        <authorList>
            <person name="Miyazaki K."/>
            <person name="Moriya T."/>
            <person name="Nemoto N."/>
            <person name="Oshima T."/>
            <person name="Yura K."/>
            <person name="Bessho Y."/>
        </authorList>
    </citation>
    <scope>NUCLEOTIDE SEQUENCE [LARGE SCALE GENOMIC DNA]</scope>
    <source>
        <strain evidence="3">HB5018</strain>
        <plasmid evidence="3">pHB5018b</plasmid>
    </source>
</reference>
<evidence type="ECO:0000313" key="3">
    <source>
        <dbReference type="Proteomes" id="UP000596099"/>
    </source>
</evidence>
<accession>A0A7R7TGI3</accession>
<feature type="domain" description="Aldehyde ferredoxin oxidoreductase N-terminal" evidence="1">
    <location>
        <begin position="3"/>
        <end position="61"/>
    </location>
</feature>